<dbReference type="InterPro" id="IPR012337">
    <property type="entry name" value="RNaseH-like_sf"/>
</dbReference>
<keyword evidence="4" id="KW-1185">Reference proteome</keyword>
<dbReference type="Proteomes" id="UP001159042">
    <property type="component" value="Unassembled WGS sequence"/>
</dbReference>
<dbReference type="EMBL" id="JANEYG010000101">
    <property type="protein sequence ID" value="KAJ8913137.1"/>
    <property type="molecule type" value="Genomic_DNA"/>
</dbReference>
<dbReference type="PANTHER" id="PTHR46585:SF1">
    <property type="entry name" value="CHROMO DOMAIN-CONTAINING PROTEIN"/>
    <property type="match status" value="1"/>
</dbReference>
<dbReference type="SUPFAM" id="SSF53098">
    <property type="entry name" value="Ribonuclease H-like"/>
    <property type="match status" value="1"/>
</dbReference>
<reference evidence="3 4" key="1">
    <citation type="journal article" date="2023" name="Insect Mol. Biol.">
        <title>Genome sequencing provides insights into the evolution of gene families encoding plant cell wall-degrading enzymes in longhorned beetles.</title>
        <authorList>
            <person name="Shin N.R."/>
            <person name="Okamura Y."/>
            <person name="Kirsch R."/>
            <person name="Pauchet Y."/>
        </authorList>
    </citation>
    <scope>NUCLEOTIDE SEQUENCE [LARGE SCALE GENOMIC DNA]</scope>
    <source>
        <strain evidence="3">EAD_L_NR</strain>
    </source>
</reference>
<evidence type="ECO:0000259" key="1">
    <source>
        <dbReference type="PROSITE" id="PS50013"/>
    </source>
</evidence>
<dbReference type="InterPro" id="IPR036397">
    <property type="entry name" value="RNaseH_sf"/>
</dbReference>
<gene>
    <name evidence="3" type="ORF">NQ315_006055</name>
</gene>
<dbReference type="InterPro" id="IPR000953">
    <property type="entry name" value="Chromo/chromo_shadow_dom"/>
</dbReference>
<organism evidence="3 4">
    <name type="scientific">Exocentrus adspersus</name>
    <dbReference type="NCBI Taxonomy" id="1586481"/>
    <lineage>
        <taxon>Eukaryota</taxon>
        <taxon>Metazoa</taxon>
        <taxon>Ecdysozoa</taxon>
        <taxon>Arthropoda</taxon>
        <taxon>Hexapoda</taxon>
        <taxon>Insecta</taxon>
        <taxon>Pterygota</taxon>
        <taxon>Neoptera</taxon>
        <taxon>Endopterygota</taxon>
        <taxon>Coleoptera</taxon>
        <taxon>Polyphaga</taxon>
        <taxon>Cucujiformia</taxon>
        <taxon>Chrysomeloidea</taxon>
        <taxon>Cerambycidae</taxon>
        <taxon>Lamiinae</taxon>
        <taxon>Acanthocinini</taxon>
        <taxon>Exocentrus</taxon>
    </lineage>
</organism>
<evidence type="ECO:0000313" key="4">
    <source>
        <dbReference type="Proteomes" id="UP001159042"/>
    </source>
</evidence>
<dbReference type="GO" id="GO:0005694">
    <property type="term" value="C:chromosome"/>
    <property type="evidence" value="ECO:0007669"/>
    <property type="project" value="UniProtKB-ARBA"/>
</dbReference>
<evidence type="ECO:0000313" key="3">
    <source>
        <dbReference type="EMBL" id="KAJ8913137.1"/>
    </source>
</evidence>
<comment type="caution">
    <text evidence="3">The sequence shown here is derived from an EMBL/GenBank/DDBJ whole genome shotgun (WGS) entry which is preliminary data.</text>
</comment>
<dbReference type="GO" id="GO:0015074">
    <property type="term" value="P:DNA integration"/>
    <property type="evidence" value="ECO:0007669"/>
    <property type="project" value="InterPro"/>
</dbReference>
<dbReference type="GO" id="GO:0003676">
    <property type="term" value="F:nucleic acid binding"/>
    <property type="evidence" value="ECO:0007669"/>
    <property type="project" value="InterPro"/>
</dbReference>
<accession>A0AAV8VGD8</accession>
<dbReference type="SUPFAM" id="SSF54160">
    <property type="entry name" value="Chromo domain-like"/>
    <property type="match status" value="1"/>
</dbReference>
<sequence length="287" mass="33523">MSSSSSKHATEKIQLVNELHKPARKNYPRRRTIIKGLDDLWQSDLAEMGNYAKDNRQYKYILVVIDCFSKFLWTRPIKNKSGQEVTQAFEDILLHLLHTNKRVPTNLQTDQERVIRTIKSKLYKYFSLNGAYNWLDILPEITDNYNESRHSTTGYKSIDVTKSKEKLILKTVYNHIKIGGVRKFKVGDIVRISKNKHVFAKGYTPNWTTELFKITAVKITNPITCLLEDMRGQPIQGAFYAEELQKTTNPDVYLVEKVLRRKGQKIYVKWLGLDKCHNSWIEKKNVL</sequence>
<protein>
    <recommendedName>
        <fullName evidence="5">Chromo domain-containing protein</fullName>
    </recommendedName>
</protein>
<proteinExistence type="predicted"/>
<evidence type="ECO:0008006" key="5">
    <source>
        <dbReference type="Google" id="ProtNLM"/>
    </source>
</evidence>
<evidence type="ECO:0000259" key="2">
    <source>
        <dbReference type="PROSITE" id="PS50994"/>
    </source>
</evidence>
<dbReference type="PROSITE" id="PS50013">
    <property type="entry name" value="CHROMO_2"/>
    <property type="match status" value="1"/>
</dbReference>
<name>A0AAV8VGD8_9CUCU</name>
<feature type="domain" description="Integrase catalytic" evidence="2">
    <location>
        <begin position="24"/>
        <end position="130"/>
    </location>
</feature>
<feature type="domain" description="Chromo" evidence="1">
    <location>
        <begin position="253"/>
        <end position="287"/>
    </location>
</feature>
<dbReference type="Gene3D" id="3.30.420.10">
    <property type="entry name" value="Ribonuclease H-like superfamily/Ribonuclease H"/>
    <property type="match status" value="2"/>
</dbReference>
<dbReference type="InterPro" id="IPR016197">
    <property type="entry name" value="Chromo-like_dom_sf"/>
</dbReference>
<dbReference type="AlphaFoldDB" id="A0AAV8VGD8"/>
<dbReference type="InterPro" id="IPR001584">
    <property type="entry name" value="Integrase_cat-core"/>
</dbReference>
<dbReference type="PANTHER" id="PTHR46585">
    <property type="entry name" value="INTEGRASE CORE DOMAIN CONTAINING PROTEIN"/>
    <property type="match status" value="1"/>
</dbReference>
<dbReference type="PROSITE" id="PS50994">
    <property type="entry name" value="INTEGRASE"/>
    <property type="match status" value="1"/>
</dbReference>